<name>A0A8J5RGH1_9HYME</name>
<keyword evidence="4" id="KW-1185">Reference proteome</keyword>
<dbReference type="Pfam" id="PF21373">
    <property type="entry name" value="ZNHIT3_C"/>
    <property type="match status" value="1"/>
</dbReference>
<dbReference type="AlphaFoldDB" id="A0A8J5RGH1"/>
<evidence type="ECO:0000313" key="4">
    <source>
        <dbReference type="Proteomes" id="UP000729913"/>
    </source>
</evidence>
<gene>
    <name evidence="3" type="ORF">G9C98_001824</name>
</gene>
<reference evidence="3" key="1">
    <citation type="submission" date="2020-03" db="EMBL/GenBank/DDBJ databases">
        <authorList>
            <person name="Chebbi M.A."/>
            <person name="Drezen J.M."/>
        </authorList>
    </citation>
    <scope>NUCLEOTIDE SEQUENCE</scope>
    <source>
        <tissue evidence="3">Whole body</tissue>
    </source>
</reference>
<accession>A0A8J5RGH1</accession>
<sequence length="130" mass="14473">MKDCCVCQENNSIYKCPTCVQFYCSVICCKSHKEAGCQVPPVQVSAEPHESVKYNFPTEDTVPREKLELLGHSEEVKKCLENSHVCDIVQAILNDPNPTKAIALAMTEPIFVELADACLRVVEITDIKNT</sequence>
<evidence type="ECO:0000313" key="3">
    <source>
        <dbReference type="EMBL" id="KAG8040836.1"/>
    </source>
</evidence>
<keyword evidence="1" id="KW-0863">Zinc-finger</keyword>
<keyword evidence="1" id="KW-0862">Zinc</keyword>
<evidence type="ECO:0000256" key="1">
    <source>
        <dbReference type="PROSITE-ProRule" id="PRU00453"/>
    </source>
</evidence>
<dbReference type="EMBL" id="JAAOIC020000019">
    <property type="protein sequence ID" value="KAG8040836.1"/>
    <property type="molecule type" value="Genomic_DNA"/>
</dbReference>
<organism evidence="3 4">
    <name type="scientific">Cotesia typhae</name>
    <dbReference type="NCBI Taxonomy" id="2053667"/>
    <lineage>
        <taxon>Eukaryota</taxon>
        <taxon>Metazoa</taxon>
        <taxon>Ecdysozoa</taxon>
        <taxon>Arthropoda</taxon>
        <taxon>Hexapoda</taxon>
        <taxon>Insecta</taxon>
        <taxon>Pterygota</taxon>
        <taxon>Neoptera</taxon>
        <taxon>Endopterygota</taxon>
        <taxon>Hymenoptera</taxon>
        <taxon>Apocrita</taxon>
        <taxon>Ichneumonoidea</taxon>
        <taxon>Braconidae</taxon>
        <taxon>Microgastrinae</taxon>
        <taxon>Cotesia</taxon>
    </lineage>
</organism>
<dbReference type="InterPro" id="IPR048371">
    <property type="entry name" value="ZNHIT3_C"/>
</dbReference>
<dbReference type="PROSITE" id="PS51083">
    <property type="entry name" value="ZF_HIT"/>
    <property type="match status" value="1"/>
</dbReference>
<comment type="caution">
    <text evidence="3">The sequence shown here is derived from an EMBL/GenBank/DDBJ whole genome shotgun (WGS) entry which is preliminary data.</text>
</comment>
<dbReference type="GO" id="GO:0008270">
    <property type="term" value="F:zinc ion binding"/>
    <property type="evidence" value="ECO:0007669"/>
    <property type="project" value="UniProtKB-UniRule"/>
</dbReference>
<protein>
    <recommendedName>
        <fullName evidence="2">HIT-type domain-containing protein</fullName>
    </recommendedName>
</protein>
<dbReference type="InterPro" id="IPR007529">
    <property type="entry name" value="Znf_HIT"/>
</dbReference>
<dbReference type="CDD" id="cd23024">
    <property type="entry name" value="zf-HIT_ZNHIT2-3"/>
    <property type="match status" value="1"/>
</dbReference>
<keyword evidence="1" id="KW-0479">Metal-binding</keyword>
<feature type="domain" description="HIT-type" evidence="2">
    <location>
        <begin position="4"/>
        <end position="37"/>
    </location>
</feature>
<proteinExistence type="predicted"/>
<dbReference type="Proteomes" id="UP000729913">
    <property type="component" value="Unassembled WGS sequence"/>
</dbReference>
<dbReference type="OrthoDB" id="18412at2759"/>
<evidence type="ECO:0000259" key="2">
    <source>
        <dbReference type="PROSITE" id="PS51083"/>
    </source>
</evidence>
<reference evidence="3" key="2">
    <citation type="submission" date="2021-04" db="EMBL/GenBank/DDBJ databases">
        <title>Genome-wide patterns of bracovirus chromosomal integration into multiple host tissues during parasitism.</title>
        <authorList>
            <person name="Chebbi M.A.C."/>
        </authorList>
    </citation>
    <scope>NUCLEOTIDE SEQUENCE</scope>
    <source>
        <tissue evidence="3">Whole body</tissue>
    </source>
</reference>